<gene>
    <name evidence="3" type="ORF">GCM10011382_20700</name>
</gene>
<dbReference type="InterPro" id="IPR021309">
    <property type="entry name" value="YgaP-like_TM"/>
</dbReference>
<organism evidence="3 4">
    <name type="scientific">Vreelandella lutescens</name>
    <dbReference type="NCBI Taxonomy" id="1602943"/>
    <lineage>
        <taxon>Bacteria</taxon>
        <taxon>Pseudomonadati</taxon>
        <taxon>Pseudomonadota</taxon>
        <taxon>Gammaproteobacteria</taxon>
        <taxon>Oceanospirillales</taxon>
        <taxon>Halomonadaceae</taxon>
        <taxon>Vreelandella</taxon>
    </lineage>
</organism>
<dbReference type="EMBL" id="BMHM01000003">
    <property type="protein sequence ID" value="GGC90249.1"/>
    <property type="molecule type" value="Genomic_DNA"/>
</dbReference>
<feature type="domain" description="Inner membrane protein YgaP-like transmembrane" evidence="2">
    <location>
        <begin position="1"/>
        <end position="62"/>
    </location>
</feature>
<evidence type="ECO:0000256" key="1">
    <source>
        <dbReference type="SAM" id="Phobius"/>
    </source>
</evidence>
<dbReference type="RefSeq" id="WP_188639416.1">
    <property type="nucleotide sequence ID" value="NZ_BMHM01000003.1"/>
</dbReference>
<feature type="transmembrane region" description="Helical" evidence="1">
    <location>
        <begin position="12"/>
        <end position="34"/>
    </location>
</feature>
<evidence type="ECO:0000313" key="4">
    <source>
        <dbReference type="Proteomes" id="UP000597301"/>
    </source>
</evidence>
<proteinExistence type="predicted"/>
<keyword evidence="1" id="KW-0472">Membrane</keyword>
<dbReference type="Pfam" id="PF11127">
    <property type="entry name" value="YgaP-like_TM"/>
    <property type="match status" value="1"/>
</dbReference>
<accession>A0ABQ1P3I1</accession>
<reference evidence="4" key="1">
    <citation type="journal article" date="2019" name="Int. J. Syst. Evol. Microbiol.">
        <title>The Global Catalogue of Microorganisms (GCM) 10K type strain sequencing project: providing services to taxonomists for standard genome sequencing and annotation.</title>
        <authorList>
            <consortium name="The Broad Institute Genomics Platform"/>
            <consortium name="The Broad Institute Genome Sequencing Center for Infectious Disease"/>
            <person name="Wu L."/>
            <person name="Ma J."/>
        </authorList>
    </citation>
    <scope>NUCLEOTIDE SEQUENCE [LARGE SCALE GENOMIC DNA]</scope>
    <source>
        <strain evidence="4">CGMCC 1.15122</strain>
    </source>
</reference>
<comment type="caution">
    <text evidence="3">The sequence shown here is derived from an EMBL/GenBank/DDBJ whole genome shotgun (WGS) entry which is preliminary data.</text>
</comment>
<keyword evidence="1" id="KW-0812">Transmembrane</keyword>
<keyword evidence="1" id="KW-1133">Transmembrane helix</keyword>
<sequence length="63" mass="6628">MKTNVGGFDKMARIAVGALLIVLALTGTIGVWGWVGVIPLATGLFSFCPLYSLLGISTCKTKR</sequence>
<evidence type="ECO:0000259" key="2">
    <source>
        <dbReference type="Pfam" id="PF11127"/>
    </source>
</evidence>
<evidence type="ECO:0000313" key="3">
    <source>
        <dbReference type="EMBL" id="GGC90249.1"/>
    </source>
</evidence>
<keyword evidence="4" id="KW-1185">Reference proteome</keyword>
<feature type="transmembrane region" description="Helical" evidence="1">
    <location>
        <begin position="40"/>
        <end position="59"/>
    </location>
</feature>
<dbReference type="Proteomes" id="UP000597301">
    <property type="component" value="Unassembled WGS sequence"/>
</dbReference>
<name>A0ABQ1P3I1_9GAMM</name>
<protein>
    <submittedName>
        <fullName evidence="3">Membrane protein</fullName>
    </submittedName>
</protein>